<feature type="compositionally biased region" description="Low complexity" evidence="1">
    <location>
        <begin position="1323"/>
        <end position="1332"/>
    </location>
</feature>
<feature type="compositionally biased region" description="Low complexity" evidence="1">
    <location>
        <begin position="1301"/>
        <end position="1316"/>
    </location>
</feature>
<feature type="compositionally biased region" description="Acidic residues" evidence="1">
    <location>
        <begin position="348"/>
        <end position="357"/>
    </location>
</feature>
<name>A0A8J5XJM5_DIALT</name>
<evidence type="ECO:0000256" key="1">
    <source>
        <dbReference type="SAM" id="MobiDB-lite"/>
    </source>
</evidence>
<protein>
    <submittedName>
        <fullName evidence="2">Uncharacterized protein</fullName>
    </submittedName>
</protein>
<dbReference type="Proteomes" id="UP000751190">
    <property type="component" value="Unassembled WGS sequence"/>
</dbReference>
<comment type="caution">
    <text evidence="2">The sequence shown here is derived from an EMBL/GenBank/DDBJ whole genome shotgun (WGS) entry which is preliminary data.</text>
</comment>
<feature type="compositionally biased region" description="Basic and acidic residues" evidence="1">
    <location>
        <begin position="1287"/>
        <end position="1300"/>
    </location>
</feature>
<organism evidence="2 3">
    <name type="scientific">Diacronema lutheri</name>
    <name type="common">Unicellular marine alga</name>
    <name type="synonym">Monochrysis lutheri</name>
    <dbReference type="NCBI Taxonomy" id="2081491"/>
    <lineage>
        <taxon>Eukaryota</taxon>
        <taxon>Haptista</taxon>
        <taxon>Haptophyta</taxon>
        <taxon>Pavlovophyceae</taxon>
        <taxon>Pavlovales</taxon>
        <taxon>Pavlovaceae</taxon>
        <taxon>Diacronema</taxon>
    </lineage>
</organism>
<keyword evidence="3" id="KW-1185">Reference proteome</keyword>
<proteinExistence type="predicted"/>
<feature type="compositionally biased region" description="Pro residues" evidence="1">
    <location>
        <begin position="453"/>
        <end position="469"/>
    </location>
</feature>
<feature type="compositionally biased region" description="Pro residues" evidence="1">
    <location>
        <begin position="1000"/>
        <end position="1014"/>
    </location>
</feature>
<feature type="compositionally biased region" description="Low complexity" evidence="1">
    <location>
        <begin position="442"/>
        <end position="452"/>
    </location>
</feature>
<feature type="region of interest" description="Disordered" evidence="1">
    <location>
        <begin position="237"/>
        <end position="266"/>
    </location>
</feature>
<feature type="region of interest" description="Disordered" evidence="1">
    <location>
        <begin position="1207"/>
        <end position="1267"/>
    </location>
</feature>
<feature type="region of interest" description="Disordered" evidence="1">
    <location>
        <begin position="381"/>
        <end position="470"/>
    </location>
</feature>
<dbReference type="OrthoDB" id="10669288at2759"/>
<feature type="compositionally biased region" description="Pro residues" evidence="1">
    <location>
        <begin position="1208"/>
        <end position="1254"/>
    </location>
</feature>
<gene>
    <name evidence="2" type="ORF">KFE25_010397</name>
</gene>
<feature type="region of interest" description="Disordered" evidence="1">
    <location>
        <begin position="1284"/>
        <end position="1332"/>
    </location>
</feature>
<reference evidence="2" key="1">
    <citation type="submission" date="2021-05" db="EMBL/GenBank/DDBJ databases">
        <title>The genome of the haptophyte Pavlova lutheri (Diacronema luteri, Pavlovales) - a model for lipid biosynthesis in eukaryotic algae.</title>
        <authorList>
            <person name="Hulatt C.J."/>
            <person name="Posewitz M.C."/>
        </authorList>
    </citation>
    <scope>NUCLEOTIDE SEQUENCE</scope>
    <source>
        <strain evidence="2">NIVA-4/92</strain>
    </source>
</reference>
<feature type="region of interest" description="Disordered" evidence="1">
    <location>
        <begin position="998"/>
        <end position="1017"/>
    </location>
</feature>
<feature type="compositionally biased region" description="Low complexity" evidence="1">
    <location>
        <begin position="381"/>
        <end position="396"/>
    </location>
</feature>
<feature type="region of interest" description="Disordered" evidence="1">
    <location>
        <begin position="332"/>
        <end position="357"/>
    </location>
</feature>
<dbReference type="EMBL" id="JAGTXO010000020">
    <property type="protein sequence ID" value="KAG8462572.1"/>
    <property type="molecule type" value="Genomic_DNA"/>
</dbReference>
<sequence>MASVPPFSALPARAHDGVASIVLHGTRNPPGSAAHDRLVAYKRIADELLPFMRSRGHLHHLIFRDRSAASAVVLAGDADAPECVLGGATFRLFLLDGELAAAAAAATAAAAADGGGGARARAGVQRVPPVLLMDILATAVAQRIGACGRGHGTRLINALKAHLAREARARRALPALLTQSDDGPQALAFWARQGLRAGEGAAACVQLLAQRDARSHLVYDYSVPMLAAGASALARVAPKPSERAERDAAQTAMEGEAGGGHAGAGGDGRTDALVALVAAAEMGAGGERAGARVEAEVASALREVGVASALRALRIATERARARDAVAAALERAAGNEGNEGSGGSASDGDDDGAEVDDVDDADERQLRLLCAVAAGAERAARVPARAAAPGTAGATSDADSGHRALSLSGSGNDGGGAGCERQDGRGNDGGRPSFTRKDVGASPERGAAARAPAPPADPRASSPSPPLPVISWRRVGPALAQQSLAAPAAPAAPARAEARDALAAVHRQPPAQRLAAQPPHWAHARADMAPARAAPSAAANGAATLPAVQRPTPALKLPAVERCSLYGGDPEPSVLDLWRDLLAALVARSRDALAHATSTDAWPPHGGATDAAPPVAAVGGAERAPRLSAVAPFSRSAAGFGAVRPTSYDPSYDPCCNPSYDPSHMPWPSRALSARAPSGDGDGGPFAPSAQLAAGCGAAGASAPRASFKRPTIARLRAASCGPAPPTAASAGGGALPARGAAHARPPLGGGALLAPQGASLPACTYGVSEDWRGGGGGFDNSNGVFAPFERRARAKAARAAQRANGCGRGRERAAADAPGFAGAARPLGAAAASAGDARARSDGMLALPLAALGHAAKRSRHAPSPLEALGLSPAPCAGHGPPRAVGAVGGTPPWRPPSAARMTPPGLAAAAAAAVARARSLAAAALAAHAANVTHGAPASTAPCANAAAVTATARGATFAPPRAADPALAAEAMSLVYAVHSGAAADARAALELGENAPPPATAPPTLPQPPAAAAVAGAGAGAGAGGAACAERTVAHRRGALLKLARALERGPELRAALLRRGVLRALERCLSASTATMLRAAWAPAAPPAGDADDARAQRAPPPLAPAAAAHVAAAASAEATVRVAALRALERLAPHVCPSMLATSPGLAETLAACARAHSPKPFQKVTATMAAVGTDAYAGMVERELAARVCAALVDAARARAPPPPQQQQPQPQPAPQPPQPPPPQPQPQPQPPQQLPQQQPPSPPQPAERKRAAGAPAAAPSMVCEYARRQARVAAFQTAKREREPSVERARPDAAPLAARAANGAASGRVERGHAASTDDGATDAAARRARHRRHEAVRLAKAALSRAFQGGELSRAEFKSIVVAVEARFVRAGLDRRVDEAHAAGAAAGVALGADEEAAVRAWTLEALAGAASAGAAGQRCSAMPTALQHPPETF</sequence>
<accession>A0A8J5XJM5</accession>
<evidence type="ECO:0000313" key="3">
    <source>
        <dbReference type="Proteomes" id="UP000751190"/>
    </source>
</evidence>
<feature type="compositionally biased region" description="Gly residues" evidence="1">
    <location>
        <begin position="256"/>
        <end position="266"/>
    </location>
</feature>
<evidence type="ECO:0000313" key="2">
    <source>
        <dbReference type="EMBL" id="KAG8462572.1"/>
    </source>
</evidence>